<feature type="binding site" evidence="8">
    <location>
        <position position="193"/>
    </location>
    <ligand>
        <name>Zn(2+)</name>
        <dbReference type="ChEBI" id="CHEBI:29105"/>
        <label>2</label>
    </ligand>
</feature>
<keyword evidence="2 9" id="KW-0031">Aminopeptidase</keyword>
<dbReference type="MEROPS" id="M42.010"/>
<evidence type="ECO:0000313" key="9">
    <source>
        <dbReference type="EMBL" id="CCJ33713.1"/>
    </source>
</evidence>
<dbReference type="PANTHER" id="PTHR32481">
    <property type="entry name" value="AMINOPEPTIDASE"/>
    <property type="match status" value="1"/>
</dbReference>
<dbReference type="AlphaFoldDB" id="I7KUT9"/>
<dbReference type="InterPro" id="IPR023367">
    <property type="entry name" value="Peptidase_M42_dom2"/>
</dbReference>
<evidence type="ECO:0000256" key="4">
    <source>
        <dbReference type="ARBA" id="ARBA00022723"/>
    </source>
</evidence>
<accession>I7KUT9</accession>
<evidence type="ECO:0000313" key="10">
    <source>
        <dbReference type="Proteomes" id="UP000007652"/>
    </source>
</evidence>
<dbReference type="GO" id="GO:0004177">
    <property type="term" value="F:aminopeptidase activity"/>
    <property type="evidence" value="ECO:0007669"/>
    <property type="project" value="UniProtKB-UniRule"/>
</dbReference>
<comment type="cofactor">
    <cofactor evidence="8">
        <name>a divalent metal cation</name>
        <dbReference type="ChEBI" id="CHEBI:60240"/>
    </cofactor>
    <text evidence="8">Binds 2 divalent metal cations per subunit.</text>
</comment>
<evidence type="ECO:0000256" key="8">
    <source>
        <dbReference type="PIRSR" id="PIRSR001123-2"/>
    </source>
</evidence>
<feature type="binding site" evidence="8">
    <location>
        <position position="60"/>
    </location>
    <ligand>
        <name>Zn(2+)</name>
        <dbReference type="ChEBI" id="CHEBI:29105"/>
        <label>1</label>
    </ligand>
</feature>
<comment type="caution">
    <text evidence="9">The sequence shown here is derived from an EMBL/GenBank/DDBJ whole genome shotgun (WGS) entry which is preliminary data.</text>
</comment>
<evidence type="ECO:0000256" key="7">
    <source>
        <dbReference type="PIRSR" id="PIRSR001123-1"/>
    </source>
</evidence>
<feature type="active site" description="Proton acceptor" evidence="7">
    <location>
        <position position="192"/>
    </location>
</feature>
<dbReference type="STRING" id="857293.CAAU_1629"/>
<dbReference type="SUPFAM" id="SSF101821">
    <property type="entry name" value="Aminopeptidase/glucanase lid domain"/>
    <property type="match status" value="1"/>
</dbReference>
<evidence type="ECO:0000256" key="6">
    <source>
        <dbReference type="PIRNR" id="PIRNR001123"/>
    </source>
</evidence>
<dbReference type="GO" id="GO:0006508">
    <property type="term" value="P:proteolysis"/>
    <property type="evidence" value="ECO:0007669"/>
    <property type="project" value="UniProtKB-KW"/>
</dbReference>
<keyword evidence="4 8" id="KW-0479">Metal-binding</keyword>
<dbReference type="GO" id="GO:0046872">
    <property type="term" value="F:metal ion binding"/>
    <property type="evidence" value="ECO:0007669"/>
    <property type="project" value="UniProtKB-UniRule"/>
</dbReference>
<evidence type="ECO:0000256" key="2">
    <source>
        <dbReference type="ARBA" id="ARBA00022438"/>
    </source>
</evidence>
<dbReference type="Gene3D" id="2.40.30.40">
    <property type="entry name" value="Peptidase M42, domain 2"/>
    <property type="match status" value="1"/>
</dbReference>
<feature type="binding site" evidence="8">
    <location>
        <position position="301"/>
    </location>
    <ligand>
        <name>Zn(2+)</name>
        <dbReference type="ChEBI" id="CHEBI:29105"/>
        <label>2</label>
    </ligand>
</feature>
<keyword evidence="3" id="KW-0645">Protease</keyword>
<dbReference type="eggNOG" id="COG1363">
    <property type="taxonomic scope" value="Bacteria"/>
</dbReference>
<dbReference type="PANTHER" id="PTHR32481:SF0">
    <property type="entry name" value="AMINOPEPTIDASE YPDE-RELATED"/>
    <property type="match status" value="1"/>
</dbReference>
<protein>
    <submittedName>
        <fullName evidence="9">Deblocking aminopeptidase</fullName>
        <ecNumber evidence="9">3.4.11.-</ecNumber>
    </submittedName>
</protein>
<dbReference type="RefSeq" id="WP_008908977.1">
    <property type="nucleotide sequence ID" value="NZ_CAKP01000082.1"/>
</dbReference>
<proteinExistence type="inferred from homology"/>
<dbReference type="InterPro" id="IPR051464">
    <property type="entry name" value="Peptidase_M42_aminopept"/>
</dbReference>
<feature type="binding site" evidence="8">
    <location>
        <position position="162"/>
    </location>
    <ligand>
        <name>Zn(2+)</name>
        <dbReference type="ChEBI" id="CHEBI:29105"/>
        <label>1</label>
    </ligand>
</feature>
<keyword evidence="5 9" id="KW-0378">Hydrolase</keyword>
<dbReference type="Proteomes" id="UP000007652">
    <property type="component" value="Unassembled WGS sequence"/>
</dbReference>
<comment type="similarity">
    <text evidence="1 6">Belongs to the peptidase M42 family.</text>
</comment>
<gene>
    <name evidence="9" type="ORF">CAAU_1629</name>
</gene>
<organism evidence="9 10">
    <name type="scientific">Caloramator australicus RC3</name>
    <dbReference type="NCBI Taxonomy" id="857293"/>
    <lineage>
        <taxon>Bacteria</taxon>
        <taxon>Bacillati</taxon>
        <taxon>Bacillota</taxon>
        <taxon>Clostridia</taxon>
        <taxon>Eubacteriales</taxon>
        <taxon>Clostridiaceae</taxon>
        <taxon>Caloramator</taxon>
    </lineage>
</organism>
<dbReference type="Pfam" id="PF05343">
    <property type="entry name" value="Peptidase_M42"/>
    <property type="match status" value="1"/>
</dbReference>
<feature type="binding site" evidence="8">
    <location>
        <position position="162"/>
    </location>
    <ligand>
        <name>Zn(2+)</name>
        <dbReference type="ChEBI" id="CHEBI:29105"/>
        <label>2</label>
    </ligand>
</feature>
<feature type="binding site" evidence="8">
    <location>
        <position position="215"/>
    </location>
    <ligand>
        <name>Zn(2+)</name>
        <dbReference type="ChEBI" id="CHEBI:29105"/>
        <label>1</label>
    </ligand>
</feature>
<reference evidence="9 10" key="1">
    <citation type="journal article" date="2011" name="J. Bacteriol.">
        <title>Draft genome sequence of Caloramator australicus strain RC3T, a thermoanaerobe from the Great Artesian Basin of Australia.</title>
        <authorList>
            <person name="Ogg C.D."/>
            <person name="Patel B.K.C."/>
        </authorList>
    </citation>
    <scope>NUCLEOTIDE SEQUENCE [LARGE SCALE GENOMIC DNA]</scope>
    <source>
        <strain evidence="9 10">RC3</strain>
    </source>
</reference>
<keyword evidence="10" id="KW-1185">Reference proteome</keyword>
<dbReference type="SUPFAM" id="SSF53187">
    <property type="entry name" value="Zn-dependent exopeptidases"/>
    <property type="match status" value="1"/>
</dbReference>
<evidence type="ECO:0000256" key="3">
    <source>
        <dbReference type="ARBA" id="ARBA00022670"/>
    </source>
</evidence>
<dbReference type="InterPro" id="IPR008007">
    <property type="entry name" value="Peptidase_M42"/>
</dbReference>
<dbReference type="PIRSF" id="PIRSF001123">
    <property type="entry name" value="PepA_GA"/>
    <property type="match status" value="1"/>
</dbReference>
<dbReference type="Gene3D" id="3.40.630.10">
    <property type="entry name" value="Zn peptidases"/>
    <property type="match status" value="1"/>
</dbReference>
<dbReference type="EC" id="3.4.11.-" evidence="9"/>
<sequence length="328" mass="36345">MELLRDLVSIYGPSGREDLVADFIIVQIKDYVDEVQKDALGNVIAMKKGKGSKKVMLAAHMDQIGIMVTFIDENGFLRFSNIGGLNPYSLLYKRVMFKNGVEGIISKEQKADIKELTLKELYIDIGASTREEASQKVQIGDFGVFKSDFQDFGDRVVGAAFDDRLGCYVLLEVAKQIKDSENDIYFVFTTQEEVGLRGAKVSAFRIEPDLAIAVDVTATGDTPNCNKMAVKLGEGAAIKIMDRAFIVHPKVKELLVRVAEANNVKYQFEILEMGTTDAAEIFTTKTGVPTGVISIPTRYIHSHSEMADKRDIKAAIDILKYLVPNNLD</sequence>
<evidence type="ECO:0000256" key="5">
    <source>
        <dbReference type="ARBA" id="ARBA00022801"/>
    </source>
</evidence>
<evidence type="ECO:0000256" key="1">
    <source>
        <dbReference type="ARBA" id="ARBA00006272"/>
    </source>
</evidence>
<dbReference type="CDD" id="cd05656">
    <property type="entry name" value="M42_Frv"/>
    <property type="match status" value="1"/>
</dbReference>
<name>I7KUT9_9CLOT</name>
<dbReference type="EMBL" id="CAKP01000082">
    <property type="protein sequence ID" value="CCJ33713.1"/>
    <property type="molecule type" value="Genomic_DNA"/>
</dbReference>